<dbReference type="EMBL" id="CABVPP010000094">
    <property type="protein sequence ID" value="VWC32899.1"/>
    <property type="molecule type" value="Genomic_DNA"/>
</dbReference>
<reference evidence="1 2" key="1">
    <citation type="submission" date="2019-09" db="EMBL/GenBank/DDBJ databases">
        <authorList>
            <person name="Depoorter E."/>
        </authorList>
    </citation>
    <scope>NUCLEOTIDE SEQUENCE [LARGE SCALE GENOMIC DNA]</scope>
    <source>
        <strain evidence="1">LMG 26883</strain>
    </source>
</reference>
<gene>
    <name evidence="1" type="ORF">BPS26883_06519</name>
</gene>
<dbReference type="NCBIfam" id="NF038232">
    <property type="entry name" value="STM3845_fam"/>
    <property type="match status" value="1"/>
</dbReference>
<accession>A0A6P2RIT3</accession>
<dbReference type="Proteomes" id="UP000494162">
    <property type="component" value="Unassembled WGS sequence"/>
</dbReference>
<evidence type="ECO:0000313" key="2">
    <source>
        <dbReference type="Proteomes" id="UP000494162"/>
    </source>
</evidence>
<proteinExistence type="predicted"/>
<dbReference type="GeneID" id="93173593"/>
<dbReference type="InterPro" id="IPR049725">
    <property type="entry name" value="STM3845-like"/>
</dbReference>
<organism evidence="1 2">
    <name type="scientific">Burkholderia pseudomultivorans</name>
    <dbReference type="NCBI Taxonomy" id="1207504"/>
    <lineage>
        <taxon>Bacteria</taxon>
        <taxon>Pseudomonadati</taxon>
        <taxon>Pseudomonadota</taxon>
        <taxon>Betaproteobacteria</taxon>
        <taxon>Burkholderiales</taxon>
        <taxon>Burkholderiaceae</taxon>
        <taxon>Burkholderia</taxon>
        <taxon>Burkholderia cepacia complex</taxon>
    </lineage>
</organism>
<dbReference type="RefSeq" id="WP_174904441.1">
    <property type="nucleotide sequence ID" value="NZ_CABVPP010000094.1"/>
</dbReference>
<evidence type="ECO:0000313" key="1">
    <source>
        <dbReference type="EMBL" id="VWC32899.1"/>
    </source>
</evidence>
<name>A0A6P2RIT3_9BURK</name>
<protein>
    <submittedName>
        <fullName evidence="1">Uncharacterized protein</fullName>
    </submittedName>
</protein>
<sequence length="315" mass="35794">MLSDPRPAILSNVEIATSRVEFCDSPIVLLCGGPVAQKERADDPVPDIKSMRDAITRSHDADYEIFRPEEITSWQADGVFQNLMDFESDLGSICSLVVIILESAGSLVELGAFSQLGEFREKMIAITSTQFGDADSFINLGILRFIREIDNSRVKSYPWIIERPRDIAADVVGDVIADVREELDKLDKSQTFKTNSRSHVIVLICEIIKLFSALKEGEILEYISGLGVVLTKKELRSRLFLLERFRLIRKVAYSDSQFYIRTGESYHKLRFSWKKPHAHDYLRLKAQCLEFYNEDLKQKHRQRVIAQALSSGASA</sequence>
<dbReference type="AlphaFoldDB" id="A0A6P2RIT3"/>